<keyword evidence="3 6" id="KW-0106">Calcium</keyword>
<evidence type="ECO:0000256" key="6">
    <source>
        <dbReference type="RuleBase" id="RU003540"/>
    </source>
</evidence>
<dbReference type="PANTHER" id="PTHR10502">
    <property type="entry name" value="ANNEXIN"/>
    <property type="match status" value="1"/>
</dbReference>
<comment type="similarity">
    <text evidence="1 6">Belongs to the annexin family.</text>
</comment>
<dbReference type="GO" id="GO:0001786">
    <property type="term" value="F:phosphatidylserine binding"/>
    <property type="evidence" value="ECO:0007669"/>
    <property type="project" value="TreeGrafter"/>
</dbReference>
<dbReference type="GO" id="GO:0005737">
    <property type="term" value="C:cytoplasm"/>
    <property type="evidence" value="ECO:0007669"/>
    <property type="project" value="TreeGrafter"/>
</dbReference>
<comment type="domain">
    <text evidence="6">A pair of annexin repeats may form one binding site for calcium and phospholipid.</text>
</comment>
<evidence type="ECO:0000256" key="1">
    <source>
        <dbReference type="ARBA" id="ARBA00007831"/>
    </source>
</evidence>
<dbReference type="GO" id="GO:0005544">
    <property type="term" value="F:calcium-dependent phospholipid binding"/>
    <property type="evidence" value="ECO:0007669"/>
    <property type="project" value="UniProtKB-KW"/>
</dbReference>
<dbReference type="GO" id="GO:0012506">
    <property type="term" value="C:vesicle membrane"/>
    <property type="evidence" value="ECO:0007669"/>
    <property type="project" value="TreeGrafter"/>
</dbReference>
<dbReference type="InterPro" id="IPR001464">
    <property type="entry name" value="Annexin"/>
</dbReference>
<dbReference type="InterPro" id="IPR037104">
    <property type="entry name" value="Annexin_sf"/>
</dbReference>
<dbReference type="FunFam" id="1.10.220.10:FF:000004">
    <property type="entry name" value="Annexin"/>
    <property type="match status" value="1"/>
</dbReference>
<keyword evidence="2 6" id="KW-0677">Repeat</keyword>
<dbReference type="FunFam" id="1.10.220.10:FF:000001">
    <property type="entry name" value="Annexin"/>
    <property type="match status" value="1"/>
</dbReference>
<accession>A0AAV7XCE8</accession>
<sequence>MAAYYPIQCTPTVYPAEPFDAQADAETLRAAMKGFGTDEQAITDVLGRRSITQRLEIVDAFKTMYGKDLIKEIKSEVSGKYETALVALLTPLPNYYASELHHAMAGLGTDERALVEILCTLSNYGVRTVAQELIAELKSELGGAYEDAVVALLTSLPEYYAKEIHDAVAGLGTDEGALVEVLCSLSNYGISTVAAAYEELYGNSLEKDLKGDTSGNFKRLMVSLCTANRDESADVDPEAARNDAQALLDAGENQWGTDESTFNAILVSRSYAHLRQVFREYEELAGHDIEVAIKREFAGSTEDGFLSIARCVKDKTAYFAKRLHDAMAGAGTDDRTLIRIVVARSEIDLGDIKEAYVQLYEKNLEDRIASDCSGDYKKLLVTLVA</sequence>
<evidence type="ECO:0000313" key="8">
    <source>
        <dbReference type="Proteomes" id="UP001075354"/>
    </source>
</evidence>
<evidence type="ECO:0000313" key="7">
    <source>
        <dbReference type="EMBL" id="KAJ1521271.1"/>
    </source>
</evidence>
<dbReference type="PROSITE" id="PS00223">
    <property type="entry name" value="ANNEXIN_1"/>
    <property type="match status" value="2"/>
</dbReference>
<dbReference type="GO" id="GO:0032509">
    <property type="term" value="P:endosome transport via multivesicular body sorting pathway"/>
    <property type="evidence" value="ECO:0007669"/>
    <property type="project" value="TreeGrafter"/>
</dbReference>
<dbReference type="SMART" id="SM00335">
    <property type="entry name" value="ANX"/>
    <property type="match status" value="5"/>
</dbReference>
<dbReference type="PROSITE" id="PS51897">
    <property type="entry name" value="ANNEXIN_2"/>
    <property type="match status" value="5"/>
</dbReference>
<keyword evidence="8" id="KW-1185">Reference proteome</keyword>
<dbReference type="InterPro" id="IPR018502">
    <property type="entry name" value="Annexin_repeat"/>
</dbReference>
<dbReference type="Proteomes" id="UP001075354">
    <property type="component" value="Chromosome 13"/>
</dbReference>
<proteinExistence type="inferred from homology"/>
<dbReference type="GO" id="GO:0005509">
    <property type="term" value="F:calcium ion binding"/>
    <property type="evidence" value="ECO:0007669"/>
    <property type="project" value="InterPro"/>
</dbReference>
<gene>
    <name evidence="7" type="ORF">ONE63_002952</name>
</gene>
<dbReference type="FunFam" id="1.10.220.10:FF:000002">
    <property type="entry name" value="Annexin"/>
    <property type="match status" value="1"/>
</dbReference>
<organism evidence="7 8">
    <name type="scientific">Megalurothrips usitatus</name>
    <name type="common">bean blossom thrips</name>
    <dbReference type="NCBI Taxonomy" id="439358"/>
    <lineage>
        <taxon>Eukaryota</taxon>
        <taxon>Metazoa</taxon>
        <taxon>Ecdysozoa</taxon>
        <taxon>Arthropoda</taxon>
        <taxon>Hexapoda</taxon>
        <taxon>Insecta</taxon>
        <taxon>Pterygota</taxon>
        <taxon>Neoptera</taxon>
        <taxon>Paraneoptera</taxon>
        <taxon>Thysanoptera</taxon>
        <taxon>Terebrantia</taxon>
        <taxon>Thripoidea</taxon>
        <taxon>Thripidae</taxon>
        <taxon>Megalurothrips</taxon>
    </lineage>
</organism>
<dbReference type="Gene3D" id="1.10.220.10">
    <property type="entry name" value="Annexin"/>
    <property type="match status" value="5"/>
</dbReference>
<dbReference type="PRINTS" id="PR00196">
    <property type="entry name" value="ANNEXIN"/>
</dbReference>
<dbReference type="AlphaFoldDB" id="A0AAV7XCE8"/>
<comment type="caution">
    <text evidence="7">The sequence shown here is derived from an EMBL/GenBank/DDBJ whole genome shotgun (WGS) entry which is preliminary data.</text>
</comment>
<dbReference type="GO" id="GO:0005886">
    <property type="term" value="C:plasma membrane"/>
    <property type="evidence" value="ECO:0007669"/>
    <property type="project" value="TreeGrafter"/>
</dbReference>
<protein>
    <recommendedName>
        <fullName evidence="6">Annexin</fullName>
    </recommendedName>
</protein>
<keyword evidence="5 6" id="KW-0111">Calcium/phospholipid-binding</keyword>
<dbReference type="FunFam" id="1.10.220.10:FF:000010">
    <property type="entry name" value="Annexin"/>
    <property type="match status" value="1"/>
</dbReference>
<dbReference type="EMBL" id="JAPTSV010000013">
    <property type="protein sequence ID" value="KAJ1521271.1"/>
    <property type="molecule type" value="Genomic_DNA"/>
</dbReference>
<evidence type="ECO:0000256" key="4">
    <source>
        <dbReference type="ARBA" id="ARBA00023216"/>
    </source>
</evidence>
<dbReference type="SUPFAM" id="SSF47874">
    <property type="entry name" value="Annexin"/>
    <property type="match status" value="2"/>
</dbReference>
<evidence type="ECO:0000256" key="2">
    <source>
        <dbReference type="ARBA" id="ARBA00022737"/>
    </source>
</evidence>
<dbReference type="Pfam" id="PF00191">
    <property type="entry name" value="Annexin"/>
    <property type="match status" value="5"/>
</dbReference>
<dbReference type="GO" id="GO:0005634">
    <property type="term" value="C:nucleus"/>
    <property type="evidence" value="ECO:0007669"/>
    <property type="project" value="TreeGrafter"/>
</dbReference>
<name>A0AAV7XCE8_9NEOP</name>
<dbReference type="PANTHER" id="PTHR10502:SF233">
    <property type="entry name" value="ANNEXIN B9"/>
    <property type="match status" value="1"/>
</dbReference>
<keyword evidence="4 6" id="KW-0041">Annexin</keyword>
<dbReference type="InterPro" id="IPR018252">
    <property type="entry name" value="Annexin_repeat_CS"/>
</dbReference>
<evidence type="ECO:0000256" key="5">
    <source>
        <dbReference type="ARBA" id="ARBA00023302"/>
    </source>
</evidence>
<evidence type="ECO:0000256" key="3">
    <source>
        <dbReference type="ARBA" id="ARBA00022837"/>
    </source>
</evidence>
<reference evidence="7" key="1">
    <citation type="submission" date="2022-12" db="EMBL/GenBank/DDBJ databases">
        <title>Chromosome-level genome assembly of the bean flower thrips Megalurothrips usitatus.</title>
        <authorList>
            <person name="Ma L."/>
            <person name="Liu Q."/>
            <person name="Li H."/>
            <person name="Cai W."/>
        </authorList>
    </citation>
    <scope>NUCLEOTIDE SEQUENCE</scope>
    <source>
        <strain evidence="7">Cailab_2022a</strain>
    </source>
</reference>